<evidence type="ECO:0000256" key="6">
    <source>
        <dbReference type="ARBA" id="ARBA00023244"/>
    </source>
</evidence>
<evidence type="ECO:0000256" key="4">
    <source>
        <dbReference type="ARBA" id="ARBA00022679"/>
    </source>
</evidence>
<evidence type="ECO:0000256" key="8">
    <source>
        <dbReference type="RuleBase" id="RU003960"/>
    </source>
</evidence>
<dbReference type="SUPFAM" id="SSF53790">
    <property type="entry name" value="Tetrapyrrole methylase"/>
    <property type="match status" value="1"/>
</dbReference>
<comment type="caution">
    <text evidence="10">The sequence shown here is derived from an EMBL/GenBank/DDBJ whole genome shotgun (WGS) entry which is preliminary data.</text>
</comment>
<dbReference type="InterPro" id="IPR050161">
    <property type="entry name" value="Siro_Cobalamin_biosynth"/>
</dbReference>
<organism evidence="10 11">
    <name type="scientific">Acidicapsa dinghuensis</name>
    <dbReference type="NCBI Taxonomy" id="2218256"/>
    <lineage>
        <taxon>Bacteria</taxon>
        <taxon>Pseudomonadati</taxon>
        <taxon>Acidobacteriota</taxon>
        <taxon>Terriglobia</taxon>
        <taxon>Terriglobales</taxon>
        <taxon>Acidobacteriaceae</taxon>
        <taxon>Acidicapsa</taxon>
    </lineage>
</organism>
<evidence type="ECO:0000256" key="7">
    <source>
        <dbReference type="ARBA" id="ARBA00025705"/>
    </source>
</evidence>
<sequence length="250" mass="26015">MSSGSDTKPKPGKVYLVGAGPGAVDLLTLRAHTLITSATCLLHDDLVSEEILALAAPNALVVGVGKRCGVKTITQDQINDWMIRYAREGQSVVRLKSGDPLLFGRAAEEMAALKEADIRFEVVPGVSAGFAAAAAAGLALTSRITTSKVLMATRHLAAGVPGGLTGIGPEAALVLYMPGKEYAPVATELLANGWPMGTQCVVASAVGTPREQLITCRLIELGKAKALPAPVVMLFLPEAFKPDAFNTGRE</sequence>
<keyword evidence="4 8" id="KW-0808">Transferase</keyword>
<dbReference type="Pfam" id="PF00590">
    <property type="entry name" value="TP_methylase"/>
    <property type="match status" value="1"/>
</dbReference>
<dbReference type="EC" id="2.1.1.107" evidence="2"/>
<dbReference type="InterPro" id="IPR003043">
    <property type="entry name" value="Uropor_MeTrfase_CS"/>
</dbReference>
<reference evidence="11" key="1">
    <citation type="journal article" date="2019" name="Int. J. Syst. Evol. Microbiol.">
        <title>The Global Catalogue of Microorganisms (GCM) 10K type strain sequencing project: providing services to taxonomists for standard genome sequencing and annotation.</title>
        <authorList>
            <consortium name="The Broad Institute Genomics Platform"/>
            <consortium name="The Broad Institute Genome Sequencing Center for Infectious Disease"/>
            <person name="Wu L."/>
            <person name="Ma J."/>
        </authorList>
    </citation>
    <scope>NUCLEOTIDE SEQUENCE [LARGE SCALE GENOMIC DNA]</scope>
    <source>
        <strain evidence="11">JCM 4087</strain>
    </source>
</reference>
<dbReference type="InterPro" id="IPR000878">
    <property type="entry name" value="4pyrrol_Mease"/>
</dbReference>
<evidence type="ECO:0000259" key="9">
    <source>
        <dbReference type="Pfam" id="PF00590"/>
    </source>
</evidence>
<proteinExistence type="inferred from homology"/>
<evidence type="ECO:0000256" key="2">
    <source>
        <dbReference type="ARBA" id="ARBA00012162"/>
    </source>
</evidence>
<gene>
    <name evidence="10" type="primary">cobA</name>
    <name evidence="10" type="ORF">ACFPT7_04340</name>
</gene>
<dbReference type="PROSITE" id="PS00840">
    <property type="entry name" value="SUMT_2"/>
    <property type="match status" value="1"/>
</dbReference>
<protein>
    <recommendedName>
        <fullName evidence="2">uroporphyrinogen-III C-methyltransferase</fullName>
        <ecNumber evidence="2">2.1.1.107</ecNumber>
    </recommendedName>
</protein>
<comment type="similarity">
    <text evidence="1 8">Belongs to the precorrin methyltransferase family.</text>
</comment>
<dbReference type="NCBIfam" id="TIGR01469">
    <property type="entry name" value="cobA_cysG_Cterm"/>
    <property type="match status" value="1"/>
</dbReference>
<keyword evidence="3 8" id="KW-0489">Methyltransferase</keyword>
<feature type="domain" description="Tetrapyrrole methylase" evidence="9">
    <location>
        <begin position="13"/>
        <end position="221"/>
    </location>
</feature>
<evidence type="ECO:0000256" key="3">
    <source>
        <dbReference type="ARBA" id="ARBA00022603"/>
    </source>
</evidence>
<evidence type="ECO:0000313" key="10">
    <source>
        <dbReference type="EMBL" id="MFC5861510.1"/>
    </source>
</evidence>
<dbReference type="RefSeq" id="WP_263333547.1">
    <property type="nucleotide sequence ID" value="NZ_JAGSYH010000002.1"/>
</dbReference>
<evidence type="ECO:0000256" key="5">
    <source>
        <dbReference type="ARBA" id="ARBA00022691"/>
    </source>
</evidence>
<dbReference type="Gene3D" id="3.40.1010.10">
    <property type="entry name" value="Cobalt-precorrin-4 Transmethylase, Domain 1"/>
    <property type="match status" value="1"/>
</dbReference>
<dbReference type="PANTHER" id="PTHR45790">
    <property type="entry name" value="SIROHEME SYNTHASE-RELATED"/>
    <property type="match status" value="1"/>
</dbReference>
<dbReference type="InterPro" id="IPR006366">
    <property type="entry name" value="CobA/CysG_C"/>
</dbReference>
<comment type="pathway">
    <text evidence="7">Porphyrin-containing compound metabolism; siroheme biosynthesis; precorrin-2 from uroporphyrinogen III: step 1/1.</text>
</comment>
<dbReference type="Gene3D" id="3.30.950.10">
    <property type="entry name" value="Methyltransferase, Cobalt-precorrin-4 Transmethylase, Domain 2"/>
    <property type="match status" value="1"/>
</dbReference>
<dbReference type="PANTHER" id="PTHR45790:SF3">
    <property type="entry name" value="S-ADENOSYL-L-METHIONINE-DEPENDENT UROPORPHYRINOGEN III METHYLTRANSFERASE, CHLOROPLASTIC"/>
    <property type="match status" value="1"/>
</dbReference>
<dbReference type="InterPro" id="IPR014776">
    <property type="entry name" value="4pyrrole_Mease_sub2"/>
</dbReference>
<dbReference type="GO" id="GO:0032259">
    <property type="term" value="P:methylation"/>
    <property type="evidence" value="ECO:0007669"/>
    <property type="project" value="UniProtKB-KW"/>
</dbReference>
<accession>A0ABW1EBZ2</accession>
<name>A0ABW1EBZ2_9BACT</name>
<dbReference type="EMBL" id="JBHSPH010000001">
    <property type="protein sequence ID" value="MFC5861510.1"/>
    <property type="molecule type" value="Genomic_DNA"/>
</dbReference>
<dbReference type="GO" id="GO:0004851">
    <property type="term" value="F:uroporphyrin-III C-methyltransferase activity"/>
    <property type="evidence" value="ECO:0007669"/>
    <property type="project" value="UniProtKB-EC"/>
</dbReference>
<keyword evidence="5" id="KW-0949">S-adenosyl-L-methionine</keyword>
<keyword evidence="6" id="KW-0627">Porphyrin biosynthesis</keyword>
<evidence type="ECO:0000313" key="11">
    <source>
        <dbReference type="Proteomes" id="UP001596091"/>
    </source>
</evidence>
<dbReference type="InterPro" id="IPR014777">
    <property type="entry name" value="4pyrrole_Mease_sub1"/>
</dbReference>
<dbReference type="Proteomes" id="UP001596091">
    <property type="component" value="Unassembled WGS sequence"/>
</dbReference>
<evidence type="ECO:0000256" key="1">
    <source>
        <dbReference type="ARBA" id="ARBA00005879"/>
    </source>
</evidence>
<dbReference type="NCBIfam" id="NF004790">
    <property type="entry name" value="PRK06136.1"/>
    <property type="match status" value="1"/>
</dbReference>
<keyword evidence="11" id="KW-1185">Reference proteome</keyword>
<dbReference type="InterPro" id="IPR035996">
    <property type="entry name" value="4pyrrol_Methylase_sf"/>
</dbReference>
<dbReference type="PROSITE" id="PS00839">
    <property type="entry name" value="SUMT_1"/>
    <property type="match status" value="1"/>
</dbReference>